<reference evidence="3" key="1">
    <citation type="submission" date="2016-06" db="UniProtKB">
        <authorList>
            <consortium name="WormBaseParasite"/>
        </authorList>
    </citation>
    <scope>IDENTIFICATION</scope>
</reference>
<organism evidence="3">
    <name type="scientific">Schistocephalus solidus</name>
    <name type="common">Tapeworm</name>
    <dbReference type="NCBI Taxonomy" id="70667"/>
    <lineage>
        <taxon>Eukaryota</taxon>
        <taxon>Metazoa</taxon>
        <taxon>Spiralia</taxon>
        <taxon>Lophotrochozoa</taxon>
        <taxon>Platyhelminthes</taxon>
        <taxon>Cestoda</taxon>
        <taxon>Eucestoda</taxon>
        <taxon>Diphyllobothriidea</taxon>
        <taxon>Diphyllobothriidae</taxon>
        <taxon>Schistocephalus</taxon>
    </lineage>
</organism>
<accession>A0A183SRD3</accession>
<protein>
    <submittedName>
        <fullName evidence="3">Nuclear transport factor 2 family protein</fullName>
    </submittedName>
</protein>
<sequence>MVSVNGTTVFAEDFEAHQAIIDTLRHPRLTFHDVVPDGKGDTSIAWLCLWPAAPEGVAGTHFLQLTLLRESDLAESNNVYRVARQGPST</sequence>
<proteinExistence type="predicted"/>
<dbReference type="EMBL" id="UYSU01033848">
    <property type="protein sequence ID" value="VDL93166.1"/>
    <property type="molecule type" value="Genomic_DNA"/>
</dbReference>
<evidence type="ECO:0000313" key="1">
    <source>
        <dbReference type="EMBL" id="VDL93166.1"/>
    </source>
</evidence>
<name>A0A183SRD3_SCHSO</name>
<reference evidence="1 2" key="2">
    <citation type="submission" date="2018-11" db="EMBL/GenBank/DDBJ databases">
        <authorList>
            <consortium name="Pathogen Informatics"/>
        </authorList>
    </citation>
    <scope>NUCLEOTIDE SEQUENCE [LARGE SCALE GENOMIC DNA]</scope>
    <source>
        <strain evidence="1 2">NST_G2</strain>
    </source>
</reference>
<dbReference type="Proteomes" id="UP000275846">
    <property type="component" value="Unassembled WGS sequence"/>
</dbReference>
<evidence type="ECO:0000313" key="2">
    <source>
        <dbReference type="Proteomes" id="UP000275846"/>
    </source>
</evidence>
<gene>
    <name evidence="1" type="ORF">SSLN_LOCUS6781</name>
</gene>
<dbReference type="OrthoDB" id="514248at2759"/>
<dbReference type="AlphaFoldDB" id="A0A183SRD3"/>
<evidence type="ECO:0000313" key="3">
    <source>
        <dbReference type="WBParaSite" id="SSLN_0000699401-mRNA-1"/>
    </source>
</evidence>
<keyword evidence="2" id="KW-1185">Reference proteome</keyword>
<dbReference type="WBParaSite" id="SSLN_0000699401-mRNA-1">
    <property type="protein sequence ID" value="SSLN_0000699401-mRNA-1"/>
    <property type="gene ID" value="SSLN_0000699401"/>
</dbReference>